<dbReference type="GO" id="GO:0051782">
    <property type="term" value="P:negative regulation of cell division"/>
    <property type="evidence" value="ECO:0007669"/>
    <property type="project" value="TreeGrafter"/>
</dbReference>
<dbReference type="OrthoDB" id="109601at2"/>
<protein>
    <submittedName>
        <fullName evidence="2">Pilus assembly protein CpaE</fullName>
    </submittedName>
</protein>
<dbReference type="InterPro" id="IPR050625">
    <property type="entry name" value="ParA/MinD_ATPase"/>
</dbReference>
<sequence length="412" mass="45436">MYQMNGTLDVVVLTIGTEERVTRELLDVVNMRNWSSSAFHFERYLTSLRHPSIGQYISSSNGCLAFVDYDRNPDEAAETAQYLSKAFPGKVLIVAVGKRPTSTAILAAMRAGCSEYFTKHSSQQELDVLLDRFQDYCFTEVGNNATNGTVLSILGAKGGVGSTSIAVHLAAYLAQYHQKRTLLIDQQQMLGNACVYLGIDGEHHTLGEFVRNLKRMDSELLHGFVAHHFSGLDILSSPDVPDNQEPVPAQEFTRALEFLRGEYDYIILDCDRRQTDLWPSLVATSSEILMVTTPEVAAVRDLSRIADGLVVTEGASSKLKVILNRYNAPHAVAADQIEKVLKLPIALKLQDSPGEMVFASNAGKTLKFPGPSQLAAGLHAWSSKLADVSTKPAPKRKEEKLASRWRQLIPAW</sequence>
<feature type="domain" description="AAA" evidence="1">
    <location>
        <begin position="149"/>
        <end position="306"/>
    </location>
</feature>
<dbReference type="GO" id="GO:0009898">
    <property type="term" value="C:cytoplasmic side of plasma membrane"/>
    <property type="evidence" value="ECO:0007669"/>
    <property type="project" value="TreeGrafter"/>
</dbReference>
<dbReference type="Gene3D" id="3.40.50.300">
    <property type="entry name" value="P-loop containing nucleotide triphosphate hydrolases"/>
    <property type="match status" value="1"/>
</dbReference>
<dbReference type="AlphaFoldDB" id="A0A1G7PDN5"/>
<dbReference type="PANTHER" id="PTHR43384:SF13">
    <property type="entry name" value="SLR0110 PROTEIN"/>
    <property type="match status" value="1"/>
</dbReference>
<dbReference type="GO" id="GO:0016887">
    <property type="term" value="F:ATP hydrolysis activity"/>
    <property type="evidence" value="ECO:0007669"/>
    <property type="project" value="TreeGrafter"/>
</dbReference>
<dbReference type="InterPro" id="IPR027417">
    <property type="entry name" value="P-loop_NTPase"/>
</dbReference>
<dbReference type="Pfam" id="PF13614">
    <property type="entry name" value="AAA_31"/>
    <property type="match status" value="1"/>
</dbReference>
<dbReference type="RefSeq" id="WP_083346238.1">
    <property type="nucleotide sequence ID" value="NZ_LT629690.1"/>
</dbReference>
<dbReference type="GO" id="GO:0005829">
    <property type="term" value="C:cytosol"/>
    <property type="evidence" value="ECO:0007669"/>
    <property type="project" value="TreeGrafter"/>
</dbReference>
<evidence type="ECO:0000313" key="3">
    <source>
        <dbReference type="Proteomes" id="UP000182427"/>
    </source>
</evidence>
<reference evidence="3" key="1">
    <citation type="submission" date="2016-10" db="EMBL/GenBank/DDBJ databases">
        <authorList>
            <person name="Varghese N."/>
            <person name="Submissions S."/>
        </authorList>
    </citation>
    <scope>NUCLEOTIDE SEQUENCE [LARGE SCALE GENOMIC DNA]</scope>
    <source>
        <strain evidence="3">GAS232</strain>
    </source>
</reference>
<dbReference type="PANTHER" id="PTHR43384">
    <property type="entry name" value="SEPTUM SITE-DETERMINING PROTEIN MIND HOMOLOG, CHLOROPLASTIC-RELATED"/>
    <property type="match status" value="1"/>
</dbReference>
<evidence type="ECO:0000259" key="1">
    <source>
        <dbReference type="Pfam" id="PF13614"/>
    </source>
</evidence>
<proteinExistence type="predicted"/>
<evidence type="ECO:0000313" key="2">
    <source>
        <dbReference type="EMBL" id="SDF83580.1"/>
    </source>
</evidence>
<dbReference type="Gene3D" id="3.40.50.2300">
    <property type="match status" value="1"/>
</dbReference>
<dbReference type="GO" id="GO:0005524">
    <property type="term" value="F:ATP binding"/>
    <property type="evidence" value="ECO:0007669"/>
    <property type="project" value="TreeGrafter"/>
</dbReference>
<accession>A0A1G7PDN5</accession>
<dbReference type="InterPro" id="IPR025669">
    <property type="entry name" value="AAA_dom"/>
</dbReference>
<keyword evidence="3" id="KW-1185">Reference proteome</keyword>
<name>A0A1G7PDN5_9BACT</name>
<gene>
    <name evidence="2" type="ORF">SAMN05444167_3447</name>
</gene>
<organism evidence="2 3">
    <name type="scientific">Terriglobus roseus</name>
    <dbReference type="NCBI Taxonomy" id="392734"/>
    <lineage>
        <taxon>Bacteria</taxon>
        <taxon>Pseudomonadati</taxon>
        <taxon>Acidobacteriota</taxon>
        <taxon>Terriglobia</taxon>
        <taxon>Terriglobales</taxon>
        <taxon>Acidobacteriaceae</taxon>
        <taxon>Terriglobus</taxon>
    </lineage>
</organism>
<dbReference type="SUPFAM" id="SSF52540">
    <property type="entry name" value="P-loop containing nucleoside triphosphate hydrolases"/>
    <property type="match status" value="1"/>
</dbReference>
<dbReference type="Proteomes" id="UP000182427">
    <property type="component" value="Chromosome I"/>
</dbReference>
<dbReference type="EMBL" id="LT629690">
    <property type="protein sequence ID" value="SDF83580.1"/>
    <property type="molecule type" value="Genomic_DNA"/>
</dbReference>